<dbReference type="GO" id="GO:0006672">
    <property type="term" value="P:ceramide metabolic process"/>
    <property type="evidence" value="ECO:0007669"/>
    <property type="project" value="TreeGrafter"/>
</dbReference>
<keyword evidence="4" id="KW-0067">ATP-binding</keyword>
<evidence type="ECO:0000256" key="5">
    <source>
        <dbReference type="SAM" id="MobiDB-lite"/>
    </source>
</evidence>
<keyword evidence="3" id="KW-0418">Kinase</keyword>
<dbReference type="Pfam" id="PF00781">
    <property type="entry name" value="DAGK_cat"/>
    <property type="match status" value="1"/>
</dbReference>
<dbReference type="PANTHER" id="PTHR12358:SF111">
    <property type="entry name" value="CERAMIDE KINASE, ISOFORM A"/>
    <property type="match status" value="1"/>
</dbReference>
<feature type="compositionally biased region" description="Polar residues" evidence="5">
    <location>
        <begin position="487"/>
        <end position="496"/>
    </location>
</feature>
<dbReference type="InterPro" id="IPR016064">
    <property type="entry name" value="NAD/diacylglycerol_kinase_sf"/>
</dbReference>
<dbReference type="Gene3D" id="3.40.50.10330">
    <property type="entry name" value="Probable inorganic polyphosphate/atp-NAD kinase, domain 1"/>
    <property type="match status" value="1"/>
</dbReference>
<proteinExistence type="predicted"/>
<evidence type="ECO:0000256" key="3">
    <source>
        <dbReference type="ARBA" id="ARBA00022777"/>
    </source>
</evidence>
<sequence length="743" mass="81368">MLSTSFTRIASPGPTFCFSWRGSTQIVPCAKLRLQKELDKGSKNVSAVPKGPKYPWRLRSLKRGAKHEGGNKVSEGQNGNDQVKIDISYEDSDLLGKVLLNGQLAVDKKTTKEDVEHVYIAAKLTTKEFTWSCMALKLEDVVAVSYSDGTRRFTVHAFPFPNSTLPFKKTRRKRNDCHFLALNSEEALKWTEAFESLKFYVNHSPHPLPSAKRQNSKLDGQDLPSIVAPCCRIGRAMLVILNPRSGRGRARKVYDSEVEPILKLAGFKLNVVETNGAHHAQKLAASVDLSTCSSGIICVGGDGIVNEVLNGLLSREDAKQSRVVPIGIIPAGSDNSLIWSIMGIRDPASAAVAIVKGDLISTDIFAVEWTKTGDVHMGLTVAYYGFMSDVLELSEKYQKKFGPLRYFVAGALKFLCLPRYECEVEYLPVGGQGNQAQAESKGPHSEIFIDDTLGDKVGVDAGAKLTSNGAFNHDSPFRSASEHDLFSGTTDANNEPSEYVRGLDGKTKRLSFGRGSSVQSGNENVVAVNHSVAGATSPSPRPRTRTKSRLDRGWSGMSPGNGSLRSSWDYSIVDDHPVDLFSACNDTTQVLEAKGIAEADGVLATTKQGLPQLQEADNEKWVVKQGPFLGIMVCNHQCKTVQCLNSQLLAPMAEHDDRRLDLVLVHKVGRLQLLRFLVLMQFGRHLSLPFVEYTKVQSVKLKPGNNHHKGCGIDGELMPLNGPISTTILEEQCQLIGHSVFRH</sequence>
<dbReference type="SMART" id="SM00046">
    <property type="entry name" value="DAGKc"/>
    <property type="match status" value="1"/>
</dbReference>
<protein>
    <recommendedName>
        <fullName evidence="6">DAGKc domain-containing protein</fullName>
    </recommendedName>
</protein>
<dbReference type="InterPro" id="IPR045540">
    <property type="entry name" value="YegS/DAGK_C"/>
</dbReference>
<reference evidence="7" key="1">
    <citation type="submission" date="2021-01" db="EMBL/GenBank/DDBJ databases">
        <title>Adiantum capillus-veneris genome.</title>
        <authorList>
            <person name="Fang Y."/>
            <person name="Liao Q."/>
        </authorList>
    </citation>
    <scope>NUCLEOTIDE SEQUENCE</scope>
    <source>
        <strain evidence="7">H3</strain>
        <tissue evidence="7">Leaf</tissue>
    </source>
</reference>
<keyword evidence="1" id="KW-0808">Transferase</keyword>
<dbReference type="Pfam" id="PF19279">
    <property type="entry name" value="YegS_C"/>
    <property type="match status" value="1"/>
</dbReference>
<keyword evidence="2" id="KW-0547">Nucleotide-binding</keyword>
<dbReference type="PROSITE" id="PS50146">
    <property type="entry name" value="DAGK"/>
    <property type="match status" value="1"/>
</dbReference>
<evidence type="ECO:0000259" key="6">
    <source>
        <dbReference type="PROSITE" id="PS50146"/>
    </source>
</evidence>
<dbReference type="GO" id="GO:0016020">
    <property type="term" value="C:membrane"/>
    <property type="evidence" value="ECO:0007669"/>
    <property type="project" value="GOC"/>
</dbReference>
<dbReference type="EMBL" id="JABFUD020000024">
    <property type="protein sequence ID" value="KAI5060250.1"/>
    <property type="molecule type" value="Genomic_DNA"/>
</dbReference>
<feature type="domain" description="DAGKc" evidence="6">
    <location>
        <begin position="232"/>
        <end position="371"/>
    </location>
</feature>
<accession>A0A9D4Z3V1</accession>
<gene>
    <name evidence="7" type="ORF">GOP47_0024670</name>
</gene>
<dbReference type="OrthoDB" id="3853857at2759"/>
<dbReference type="InterPro" id="IPR001206">
    <property type="entry name" value="Diacylglycerol_kinase_cat_dom"/>
</dbReference>
<organism evidence="7 8">
    <name type="scientific">Adiantum capillus-veneris</name>
    <name type="common">Maidenhair fern</name>
    <dbReference type="NCBI Taxonomy" id="13818"/>
    <lineage>
        <taxon>Eukaryota</taxon>
        <taxon>Viridiplantae</taxon>
        <taxon>Streptophyta</taxon>
        <taxon>Embryophyta</taxon>
        <taxon>Tracheophyta</taxon>
        <taxon>Polypodiopsida</taxon>
        <taxon>Polypodiidae</taxon>
        <taxon>Polypodiales</taxon>
        <taxon>Pteridineae</taxon>
        <taxon>Pteridaceae</taxon>
        <taxon>Vittarioideae</taxon>
        <taxon>Adiantum</taxon>
    </lineage>
</organism>
<dbReference type="SUPFAM" id="SSF111331">
    <property type="entry name" value="NAD kinase/diacylglycerol kinase-like"/>
    <property type="match status" value="1"/>
</dbReference>
<dbReference type="AlphaFoldDB" id="A0A9D4Z3V1"/>
<evidence type="ECO:0000256" key="1">
    <source>
        <dbReference type="ARBA" id="ARBA00022679"/>
    </source>
</evidence>
<evidence type="ECO:0000313" key="8">
    <source>
        <dbReference type="Proteomes" id="UP000886520"/>
    </source>
</evidence>
<evidence type="ECO:0000256" key="2">
    <source>
        <dbReference type="ARBA" id="ARBA00022741"/>
    </source>
</evidence>
<comment type="caution">
    <text evidence="7">The sequence shown here is derived from an EMBL/GenBank/DDBJ whole genome shotgun (WGS) entry which is preliminary data.</text>
</comment>
<evidence type="ECO:0000256" key="4">
    <source>
        <dbReference type="ARBA" id="ARBA00022840"/>
    </source>
</evidence>
<dbReference type="PANTHER" id="PTHR12358">
    <property type="entry name" value="SPHINGOSINE KINASE"/>
    <property type="match status" value="1"/>
</dbReference>
<dbReference type="InterPro" id="IPR017438">
    <property type="entry name" value="ATP-NAD_kinase_N"/>
</dbReference>
<keyword evidence="8" id="KW-1185">Reference proteome</keyword>
<feature type="region of interest" description="Disordered" evidence="5">
    <location>
        <begin position="533"/>
        <end position="558"/>
    </location>
</feature>
<dbReference type="GO" id="GO:0001729">
    <property type="term" value="F:ceramide kinase activity"/>
    <property type="evidence" value="ECO:0007669"/>
    <property type="project" value="TreeGrafter"/>
</dbReference>
<dbReference type="GO" id="GO:0005524">
    <property type="term" value="F:ATP binding"/>
    <property type="evidence" value="ECO:0007669"/>
    <property type="project" value="UniProtKB-KW"/>
</dbReference>
<dbReference type="Gene3D" id="2.60.200.40">
    <property type="match status" value="1"/>
</dbReference>
<feature type="region of interest" description="Disordered" evidence="5">
    <location>
        <begin position="482"/>
        <end position="505"/>
    </location>
</feature>
<name>A0A9D4Z3V1_ADICA</name>
<dbReference type="InterPro" id="IPR050187">
    <property type="entry name" value="Lipid_Phosphate_FormReg"/>
</dbReference>
<dbReference type="Proteomes" id="UP000886520">
    <property type="component" value="Chromosome 24"/>
</dbReference>
<evidence type="ECO:0000313" key="7">
    <source>
        <dbReference type="EMBL" id="KAI5060250.1"/>
    </source>
</evidence>